<comment type="caution">
    <text evidence="14">The sequence shown here is derived from an EMBL/GenBank/DDBJ whole genome shotgun (WGS) entry which is preliminary data.</text>
</comment>
<dbReference type="PANTHER" id="PTHR42801:SF4">
    <property type="entry name" value="AHPC_TSA FAMILY PROTEIN"/>
    <property type="match status" value="1"/>
</dbReference>
<evidence type="ECO:0000256" key="7">
    <source>
        <dbReference type="ARBA" id="ARBA00023157"/>
    </source>
</evidence>
<sequence>MTSLIEGDKAPSFSAKDQNGKKISLADYKGKKLVIFFYPQDMTPTCTVQACNLRDNFALLMKHGLEVIGISPDSTESHKKFETRHQLPFPLLADTDRKIIDKYGVWGEKQLYGRKYMGLHRTTFIVDEKGKIMKIILKPKSKQHAEEIIAALAAG</sequence>
<evidence type="ECO:0000259" key="13">
    <source>
        <dbReference type="PROSITE" id="PS51352"/>
    </source>
</evidence>
<evidence type="ECO:0000256" key="10">
    <source>
        <dbReference type="ARBA" id="ARBA00038489"/>
    </source>
</evidence>
<dbReference type="EC" id="1.11.1.24" evidence="3"/>
<evidence type="ECO:0000256" key="3">
    <source>
        <dbReference type="ARBA" id="ARBA00013017"/>
    </source>
</evidence>
<keyword evidence="6" id="KW-0560">Oxidoreductase</keyword>
<dbReference type="InterPro" id="IPR013766">
    <property type="entry name" value="Thioredoxin_domain"/>
</dbReference>
<keyword evidence="8" id="KW-0676">Redox-active center</keyword>
<proteinExistence type="inferred from homology"/>
<evidence type="ECO:0000313" key="14">
    <source>
        <dbReference type="EMBL" id="MBC6491632.1"/>
    </source>
</evidence>
<evidence type="ECO:0000256" key="8">
    <source>
        <dbReference type="ARBA" id="ARBA00023284"/>
    </source>
</evidence>
<gene>
    <name evidence="14" type="ORF">BC349_11270</name>
</gene>
<evidence type="ECO:0000256" key="9">
    <source>
        <dbReference type="ARBA" id="ARBA00032824"/>
    </source>
</evidence>
<keyword evidence="7" id="KW-1015">Disulfide bond</keyword>
<dbReference type="RefSeq" id="WP_187256959.1">
    <property type="nucleotide sequence ID" value="NZ_JBHULF010000007.1"/>
</dbReference>
<dbReference type="SUPFAM" id="SSF52833">
    <property type="entry name" value="Thioredoxin-like"/>
    <property type="match status" value="1"/>
</dbReference>
<organism evidence="14 15">
    <name type="scientific">Flavihumibacter stibioxidans</name>
    <dbReference type="NCBI Taxonomy" id="1834163"/>
    <lineage>
        <taxon>Bacteria</taxon>
        <taxon>Pseudomonadati</taxon>
        <taxon>Bacteroidota</taxon>
        <taxon>Chitinophagia</taxon>
        <taxon>Chitinophagales</taxon>
        <taxon>Chitinophagaceae</taxon>
        <taxon>Flavihumibacter</taxon>
    </lineage>
</organism>
<evidence type="ECO:0000256" key="2">
    <source>
        <dbReference type="ARBA" id="ARBA00011245"/>
    </source>
</evidence>
<dbReference type="CDD" id="cd03017">
    <property type="entry name" value="PRX_BCP"/>
    <property type="match status" value="1"/>
</dbReference>
<dbReference type="InterPro" id="IPR024706">
    <property type="entry name" value="Peroxiredoxin_AhpC-typ"/>
</dbReference>
<dbReference type="PANTHER" id="PTHR42801">
    <property type="entry name" value="THIOREDOXIN-DEPENDENT PEROXIDE REDUCTASE"/>
    <property type="match status" value="1"/>
</dbReference>
<accession>A0ABR7M9J3</accession>
<name>A0ABR7M9J3_9BACT</name>
<keyword evidence="15" id="KW-1185">Reference proteome</keyword>
<comment type="similarity">
    <text evidence="10">Belongs to the peroxiredoxin family. BCP/PrxQ subfamily.</text>
</comment>
<comment type="subunit">
    <text evidence="2">Monomer.</text>
</comment>
<keyword evidence="4" id="KW-0575">Peroxidase</keyword>
<dbReference type="Gene3D" id="3.40.30.10">
    <property type="entry name" value="Glutaredoxin"/>
    <property type="match status" value="1"/>
</dbReference>
<keyword evidence="5" id="KW-0049">Antioxidant</keyword>
<dbReference type="InterPro" id="IPR036249">
    <property type="entry name" value="Thioredoxin-like_sf"/>
</dbReference>
<evidence type="ECO:0000256" key="5">
    <source>
        <dbReference type="ARBA" id="ARBA00022862"/>
    </source>
</evidence>
<dbReference type="PIRSF" id="PIRSF000239">
    <property type="entry name" value="AHPC"/>
    <property type="match status" value="1"/>
</dbReference>
<protein>
    <recommendedName>
        <fullName evidence="3">thioredoxin-dependent peroxiredoxin</fullName>
        <ecNumber evidence="3">1.11.1.24</ecNumber>
    </recommendedName>
    <alternativeName>
        <fullName evidence="9">Thioredoxin peroxidase</fullName>
    </alternativeName>
    <alternativeName>
        <fullName evidence="11">Thioredoxin-dependent peroxiredoxin Bcp</fullName>
    </alternativeName>
</protein>
<evidence type="ECO:0000256" key="6">
    <source>
        <dbReference type="ARBA" id="ARBA00023002"/>
    </source>
</evidence>
<reference evidence="14 15" key="1">
    <citation type="submission" date="2016-07" db="EMBL/GenBank/DDBJ databases">
        <title>Genome analysis of Flavihumibacter stibioxidans YS-17.</title>
        <authorList>
            <person name="Shi K."/>
            <person name="Han Y."/>
            <person name="Wang G."/>
        </authorList>
    </citation>
    <scope>NUCLEOTIDE SEQUENCE [LARGE SCALE GENOMIC DNA]</scope>
    <source>
        <strain evidence="14 15">YS-17</strain>
    </source>
</reference>
<evidence type="ECO:0000256" key="11">
    <source>
        <dbReference type="ARBA" id="ARBA00042639"/>
    </source>
</evidence>
<feature type="domain" description="Thioredoxin" evidence="13">
    <location>
        <begin position="4"/>
        <end position="155"/>
    </location>
</feature>
<evidence type="ECO:0000313" key="15">
    <source>
        <dbReference type="Proteomes" id="UP000765802"/>
    </source>
</evidence>
<dbReference type="EMBL" id="MBUA01000023">
    <property type="protein sequence ID" value="MBC6491632.1"/>
    <property type="molecule type" value="Genomic_DNA"/>
</dbReference>
<dbReference type="NCBIfam" id="NF006960">
    <property type="entry name" value="PRK09437.1"/>
    <property type="match status" value="1"/>
</dbReference>
<comment type="function">
    <text evidence="1">Thiol-specific peroxidase that catalyzes the reduction of hydrogen peroxide and organic hydroperoxides to water and alcohols, respectively. Plays a role in cell protection against oxidative stress by detoxifying peroxides and as sensor of hydrogen peroxide-mediated signaling events.</text>
</comment>
<evidence type="ECO:0000256" key="1">
    <source>
        <dbReference type="ARBA" id="ARBA00003330"/>
    </source>
</evidence>
<dbReference type="Proteomes" id="UP000765802">
    <property type="component" value="Unassembled WGS sequence"/>
</dbReference>
<dbReference type="InterPro" id="IPR050924">
    <property type="entry name" value="Peroxiredoxin_BCP/PrxQ"/>
</dbReference>
<evidence type="ECO:0000256" key="12">
    <source>
        <dbReference type="ARBA" id="ARBA00049091"/>
    </source>
</evidence>
<evidence type="ECO:0000256" key="4">
    <source>
        <dbReference type="ARBA" id="ARBA00022559"/>
    </source>
</evidence>
<dbReference type="InterPro" id="IPR000866">
    <property type="entry name" value="AhpC/TSA"/>
</dbReference>
<dbReference type="Pfam" id="PF00578">
    <property type="entry name" value="AhpC-TSA"/>
    <property type="match status" value="1"/>
</dbReference>
<dbReference type="PROSITE" id="PS51352">
    <property type="entry name" value="THIOREDOXIN_2"/>
    <property type="match status" value="1"/>
</dbReference>
<comment type="catalytic activity">
    <reaction evidence="12">
        <text>a hydroperoxide + [thioredoxin]-dithiol = an alcohol + [thioredoxin]-disulfide + H2O</text>
        <dbReference type="Rhea" id="RHEA:62620"/>
        <dbReference type="Rhea" id="RHEA-COMP:10698"/>
        <dbReference type="Rhea" id="RHEA-COMP:10700"/>
        <dbReference type="ChEBI" id="CHEBI:15377"/>
        <dbReference type="ChEBI" id="CHEBI:29950"/>
        <dbReference type="ChEBI" id="CHEBI:30879"/>
        <dbReference type="ChEBI" id="CHEBI:35924"/>
        <dbReference type="ChEBI" id="CHEBI:50058"/>
        <dbReference type="EC" id="1.11.1.24"/>
    </reaction>
</comment>